<accession>A0ABQ7MSS1</accession>
<name>A0ABQ7MSS1_BRACM</name>
<comment type="caution">
    <text evidence="1">The sequence shown here is derived from an EMBL/GenBank/DDBJ whole genome shotgun (WGS) entry which is preliminary data.</text>
</comment>
<dbReference type="EMBL" id="JADBGQ010000004">
    <property type="protein sequence ID" value="KAG5400731.1"/>
    <property type="molecule type" value="Genomic_DNA"/>
</dbReference>
<gene>
    <name evidence="1" type="primary">A04p007110.1_BraROA</name>
    <name evidence="1" type="ORF">IGI04_015338</name>
</gene>
<protein>
    <submittedName>
        <fullName evidence="1">Uncharacterized protein</fullName>
    </submittedName>
</protein>
<keyword evidence="2" id="KW-1185">Reference proteome</keyword>
<sequence length="174" mass="20249">MESEKLLTREMVNSPHHRSYVYNLQMADLESFIMEGKIFKLTNEAYLTLGLREQMPHPCWLYIRHCIIISSIKLSGPCGPMAVDILWMQIYFGFNHSSAETKSHCSVYHGCGYVCMNTWERSYRGLLHFHPGVRKTNEYQIAWKKNPSSVLLTSHQAYTKLIVIITSNQNFNKK</sequence>
<proteinExistence type="predicted"/>
<organism evidence="1 2">
    <name type="scientific">Brassica rapa subsp. trilocularis</name>
    <dbReference type="NCBI Taxonomy" id="1813537"/>
    <lineage>
        <taxon>Eukaryota</taxon>
        <taxon>Viridiplantae</taxon>
        <taxon>Streptophyta</taxon>
        <taxon>Embryophyta</taxon>
        <taxon>Tracheophyta</taxon>
        <taxon>Spermatophyta</taxon>
        <taxon>Magnoliopsida</taxon>
        <taxon>eudicotyledons</taxon>
        <taxon>Gunneridae</taxon>
        <taxon>Pentapetalae</taxon>
        <taxon>rosids</taxon>
        <taxon>malvids</taxon>
        <taxon>Brassicales</taxon>
        <taxon>Brassicaceae</taxon>
        <taxon>Brassiceae</taxon>
        <taxon>Brassica</taxon>
    </lineage>
</organism>
<evidence type="ECO:0000313" key="2">
    <source>
        <dbReference type="Proteomes" id="UP000823674"/>
    </source>
</evidence>
<reference evidence="1 2" key="1">
    <citation type="submission" date="2021-03" db="EMBL/GenBank/DDBJ databases">
        <authorList>
            <person name="King G.J."/>
            <person name="Bancroft I."/>
            <person name="Baten A."/>
            <person name="Bloomfield J."/>
            <person name="Borpatragohain P."/>
            <person name="He Z."/>
            <person name="Irish N."/>
            <person name="Irwin J."/>
            <person name="Liu K."/>
            <person name="Mauleon R.P."/>
            <person name="Moore J."/>
            <person name="Morris R."/>
            <person name="Ostergaard L."/>
            <person name="Wang B."/>
            <person name="Wells R."/>
        </authorList>
    </citation>
    <scope>NUCLEOTIDE SEQUENCE [LARGE SCALE GENOMIC DNA]</scope>
    <source>
        <strain evidence="1">R-o-18</strain>
        <tissue evidence="1">Leaf</tissue>
    </source>
</reference>
<evidence type="ECO:0000313" key="1">
    <source>
        <dbReference type="EMBL" id="KAG5400731.1"/>
    </source>
</evidence>
<dbReference type="Proteomes" id="UP000823674">
    <property type="component" value="Chromosome A04"/>
</dbReference>